<evidence type="ECO:0000256" key="4">
    <source>
        <dbReference type="ARBA" id="ARBA00022475"/>
    </source>
</evidence>
<feature type="transmembrane region" description="Helical" evidence="9">
    <location>
        <begin position="157"/>
        <end position="179"/>
    </location>
</feature>
<comment type="subcellular location">
    <subcellularLocation>
        <location evidence="1">Cell inner membrane</location>
        <topology evidence="1">Multi-pass membrane protein</topology>
    </subcellularLocation>
    <subcellularLocation>
        <location evidence="9">Cell membrane</location>
        <topology evidence="9">Multi-pass membrane protein</topology>
    </subcellularLocation>
</comment>
<dbReference type="GO" id="GO:0140359">
    <property type="term" value="F:ABC-type transporter activity"/>
    <property type="evidence" value="ECO:0007669"/>
    <property type="project" value="InterPro"/>
</dbReference>
<dbReference type="GO" id="GO:0015920">
    <property type="term" value="P:lipopolysaccharide transport"/>
    <property type="evidence" value="ECO:0007669"/>
    <property type="project" value="TreeGrafter"/>
</dbReference>
<evidence type="ECO:0000256" key="2">
    <source>
        <dbReference type="ARBA" id="ARBA00007783"/>
    </source>
</evidence>
<proteinExistence type="inferred from homology"/>
<keyword evidence="6 9" id="KW-0812">Transmembrane</keyword>
<dbReference type="EMBL" id="MHRF01000005">
    <property type="protein sequence ID" value="OHA18434.1"/>
    <property type="molecule type" value="Genomic_DNA"/>
</dbReference>
<name>A0A1G2M3V2_9BACT</name>
<dbReference type="Pfam" id="PF01061">
    <property type="entry name" value="ABC2_membrane"/>
    <property type="match status" value="1"/>
</dbReference>
<protein>
    <recommendedName>
        <fullName evidence="9">Transport permease protein</fullName>
    </recommendedName>
</protein>
<feature type="transmembrane region" description="Helical" evidence="9">
    <location>
        <begin position="191"/>
        <end position="210"/>
    </location>
</feature>
<reference evidence="11 12" key="1">
    <citation type="journal article" date="2016" name="Nat. Commun.">
        <title>Thousands of microbial genomes shed light on interconnected biogeochemical processes in an aquifer system.</title>
        <authorList>
            <person name="Anantharaman K."/>
            <person name="Brown C.T."/>
            <person name="Hug L.A."/>
            <person name="Sharon I."/>
            <person name="Castelle C.J."/>
            <person name="Probst A.J."/>
            <person name="Thomas B.C."/>
            <person name="Singh A."/>
            <person name="Wilkins M.J."/>
            <person name="Karaoz U."/>
            <person name="Brodie E.L."/>
            <person name="Williams K.H."/>
            <person name="Hubbard S.S."/>
            <person name="Banfield J.F."/>
        </authorList>
    </citation>
    <scope>NUCLEOTIDE SEQUENCE [LARGE SCALE GENOMIC DNA]</scope>
</reference>
<feature type="transmembrane region" description="Helical" evidence="9">
    <location>
        <begin position="79"/>
        <end position="99"/>
    </location>
</feature>
<comment type="caution">
    <text evidence="11">The sequence shown here is derived from an EMBL/GenBank/DDBJ whole genome shotgun (WGS) entry which is preliminary data.</text>
</comment>
<keyword evidence="4 9" id="KW-1003">Cell membrane</keyword>
<comment type="similarity">
    <text evidence="2 9">Belongs to the ABC-2 integral membrane protein family.</text>
</comment>
<evidence type="ECO:0000256" key="8">
    <source>
        <dbReference type="ARBA" id="ARBA00023136"/>
    </source>
</evidence>
<keyword evidence="8 9" id="KW-0472">Membrane</keyword>
<feature type="domain" description="ABC transmembrane type-2" evidence="10">
    <location>
        <begin position="48"/>
        <end position="268"/>
    </location>
</feature>
<accession>A0A1G2M3V2</accession>
<keyword evidence="5" id="KW-0997">Cell inner membrane</keyword>
<dbReference type="PANTHER" id="PTHR30413:SF8">
    <property type="entry name" value="TRANSPORT PERMEASE PROTEIN"/>
    <property type="match status" value="1"/>
</dbReference>
<evidence type="ECO:0000256" key="9">
    <source>
        <dbReference type="RuleBase" id="RU361157"/>
    </source>
</evidence>
<evidence type="ECO:0000256" key="7">
    <source>
        <dbReference type="ARBA" id="ARBA00022989"/>
    </source>
</evidence>
<dbReference type="InterPro" id="IPR047817">
    <property type="entry name" value="ABC2_TM_bact-type"/>
</dbReference>
<gene>
    <name evidence="11" type="ORF">A2664_00625</name>
</gene>
<keyword evidence="7 9" id="KW-1133">Transmembrane helix</keyword>
<evidence type="ECO:0000313" key="11">
    <source>
        <dbReference type="EMBL" id="OHA18434.1"/>
    </source>
</evidence>
<dbReference type="GO" id="GO:0043190">
    <property type="term" value="C:ATP-binding cassette (ABC) transporter complex"/>
    <property type="evidence" value="ECO:0007669"/>
    <property type="project" value="InterPro"/>
</dbReference>
<dbReference type="STRING" id="1802301.A2664_00625"/>
<dbReference type="PRINTS" id="PR00164">
    <property type="entry name" value="ABC2TRNSPORT"/>
</dbReference>
<evidence type="ECO:0000256" key="1">
    <source>
        <dbReference type="ARBA" id="ARBA00004429"/>
    </source>
</evidence>
<organism evidence="11 12">
    <name type="scientific">Candidatus Taylorbacteria bacterium RIFCSPHIGHO2_01_FULL_46_22b</name>
    <dbReference type="NCBI Taxonomy" id="1802301"/>
    <lineage>
        <taxon>Bacteria</taxon>
        <taxon>Candidatus Tayloriibacteriota</taxon>
    </lineage>
</organism>
<sequence>MSISVPTKIIRPKKTLSFDDLRELWEYRELLYFFSWRDIKVRYKQTIVGVAWAVFQPLIVMVVFSIFFGKLAGIPSDNIPYPIFVYSGLIFWQLFSSALSETSNTLVSNSSIITKVYFPRILLPIADTVTKFIDFCFASLILVGLMFFYGYTPSLSIIFVLPILVILTFIVAIGAGLILSSINVKYRDVRYVLPFFIQLLLFVTPVIYPLSIAGKYAWVLALNPMTGIIENARAIMLGTGMVNYHSLALSFGIGMLLLLVGIITFKKIERYFADIV</sequence>
<evidence type="ECO:0000256" key="5">
    <source>
        <dbReference type="ARBA" id="ARBA00022519"/>
    </source>
</evidence>
<dbReference type="InterPro" id="IPR013525">
    <property type="entry name" value="ABC2_TM"/>
</dbReference>
<feature type="transmembrane region" description="Helical" evidence="9">
    <location>
        <begin position="244"/>
        <end position="265"/>
    </location>
</feature>
<dbReference type="PROSITE" id="PS51012">
    <property type="entry name" value="ABC_TM2"/>
    <property type="match status" value="1"/>
</dbReference>
<feature type="transmembrane region" description="Helical" evidence="9">
    <location>
        <begin position="132"/>
        <end position="151"/>
    </location>
</feature>
<keyword evidence="3 9" id="KW-0813">Transport</keyword>
<dbReference type="PANTHER" id="PTHR30413">
    <property type="entry name" value="INNER MEMBRANE TRANSPORT PERMEASE"/>
    <property type="match status" value="1"/>
</dbReference>
<dbReference type="InterPro" id="IPR000412">
    <property type="entry name" value="ABC_2_transport"/>
</dbReference>
<feature type="transmembrane region" description="Helical" evidence="9">
    <location>
        <begin position="47"/>
        <end position="67"/>
    </location>
</feature>
<dbReference type="Proteomes" id="UP000178873">
    <property type="component" value="Unassembled WGS sequence"/>
</dbReference>
<evidence type="ECO:0000256" key="6">
    <source>
        <dbReference type="ARBA" id="ARBA00022692"/>
    </source>
</evidence>
<evidence type="ECO:0000259" key="10">
    <source>
        <dbReference type="PROSITE" id="PS51012"/>
    </source>
</evidence>
<evidence type="ECO:0000313" key="12">
    <source>
        <dbReference type="Proteomes" id="UP000178873"/>
    </source>
</evidence>
<dbReference type="AlphaFoldDB" id="A0A1G2M3V2"/>
<evidence type="ECO:0000256" key="3">
    <source>
        <dbReference type="ARBA" id="ARBA00022448"/>
    </source>
</evidence>